<dbReference type="PANTHER" id="PTHR37804">
    <property type="entry name" value="CDAA REGULATORY PROTEIN CDAR"/>
    <property type="match status" value="1"/>
</dbReference>
<evidence type="ECO:0000313" key="2">
    <source>
        <dbReference type="Proteomes" id="UP000297454"/>
    </source>
</evidence>
<reference evidence="1 2" key="1">
    <citation type="submission" date="2019-01" db="EMBL/GenBank/DDBJ databases">
        <title>Draft Genome Sequences of Helcococcus ovis Strains Isolated from the Uterus and Vagina of Dairy Cows with Metritis.</title>
        <authorList>
            <person name="Cunha F."/>
            <person name="Jeon S.J."/>
            <person name="Kutzer P."/>
            <person name="Galvao K.N."/>
        </authorList>
    </citation>
    <scope>NUCLEOTIDE SEQUENCE [LARGE SCALE GENOMIC DNA]</scope>
    <source>
        <strain evidence="1 2">KG-37</strain>
    </source>
</reference>
<dbReference type="InterPro" id="IPR012505">
    <property type="entry name" value="YbbR"/>
</dbReference>
<evidence type="ECO:0000313" key="1">
    <source>
        <dbReference type="EMBL" id="TFF66552.1"/>
    </source>
</evidence>
<organism evidence="1 2">
    <name type="scientific">Helcococcus ovis</name>
    <dbReference type="NCBI Taxonomy" id="72026"/>
    <lineage>
        <taxon>Bacteria</taxon>
        <taxon>Bacillati</taxon>
        <taxon>Bacillota</taxon>
        <taxon>Tissierellia</taxon>
        <taxon>Tissierellales</taxon>
        <taxon>Peptoniphilaceae</taxon>
        <taxon>Helcococcus</taxon>
    </lineage>
</organism>
<dbReference type="EMBL" id="SCFR01000009">
    <property type="protein sequence ID" value="TFF66552.1"/>
    <property type="molecule type" value="Genomic_DNA"/>
</dbReference>
<comment type="caution">
    <text evidence="1">The sequence shown here is derived from an EMBL/GenBank/DDBJ whole genome shotgun (WGS) entry which is preliminary data.</text>
</comment>
<dbReference type="Pfam" id="PF07949">
    <property type="entry name" value="YbbR"/>
    <property type="match status" value="3"/>
</dbReference>
<sequence length="320" mass="35899">MEMKMEIIKRNWKIKLLSLFIAIVLWVFIIANENPTVNTRISSIPIIYENLDKLDQKGLILNQDITKNLDVSVSGKRSNIISLTPQHIIISADLSNIKEGRNKVSLSYTLPEGIKLEDAPKTMDVNIEKIITKDFIVKVKNESKLQADYILESTKVTPEKITVKGSRSNIDSIKNIFVKLDLSNLDSDITLNKEIYAENSDGEQVEGLVFGQEFVNINALVSKQKEVSITISKKGNVPSGYKFIDSKLSKSKVYIKGPKNVIDNIKSIKTEDIDLSNITESKKIDVKLSLPTDVVLVDSNTNYTVDISVKKLETAKEVKE</sequence>
<gene>
    <name evidence="1" type="ORF">EQF91_03620</name>
</gene>
<protein>
    <recommendedName>
        <fullName evidence="3">YbbR-like domain-containing protein</fullName>
    </recommendedName>
</protein>
<dbReference type="Gene3D" id="2.170.120.30">
    <property type="match status" value="1"/>
</dbReference>
<keyword evidence="2" id="KW-1185">Reference proteome</keyword>
<dbReference type="PANTHER" id="PTHR37804:SF1">
    <property type="entry name" value="CDAA REGULATORY PROTEIN CDAR"/>
    <property type="match status" value="1"/>
</dbReference>
<dbReference type="InterPro" id="IPR053154">
    <property type="entry name" value="c-di-AMP_regulator"/>
</dbReference>
<proteinExistence type="predicted"/>
<dbReference type="OrthoDB" id="2111604at2"/>
<evidence type="ECO:0008006" key="3">
    <source>
        <dbReference type="Google" id="ProtNLM"/>
    </source>
</evidence>
<dbReference type="Proteomes" id="UP000297454">
    <property type="component" value="Unassembled WGS sequence"/>
</dbReference>
<dbReference type="AlphaFoldDB" id="A0A4R9C4J1"/>
<dbReference type="Gene3D" id="2.170.120.40">
    <property type="entry name" value="YbbR-like domain"/>
    <property type="match status" value="2"/>
</dbReference>
<name>A0A4R9C4J1_9FIRM</name>
<accession>A0A4R9C4J1</accession>